<organism evidence="2 3">
    <name type="scientific">Paraglomus occultum</name>
    <dbReference type="NCBI Taxonomy" id="144539"/>
    <lineage>
        <taxon>Eukaryota</taxon>
        <taxon>Fungi</taxon>
        <taxon>Fungi incertae sedis</taxon>
        <taxon>Mucoromycota</taxon>
        <taxon>Glomeromycotina</taxon>
        <taxon>Glomeromycetes</taxon>
        <taxon>Paraglomerales</taxon>
        <taxon>Paraglomeraceae</taxon>
        <taxon>Paraglomus</taxon>
    </lineage>
</organism>
<name>A0A9N9H4M0_9GLOM</name>
<dbReference type="OrthoDB" id="2404859at2759"/>
<dbReference type="Proteomes" id="UP000789572">
    <property type="component" value="Unassembled WGS sequence"/>
</dbReference>
<keyword evidence="3" id="KW-1185">Reference proteome</keyword>
<protein>
    <submittedName>
        <fullName evidence="2">4238_t:CDS:1</fullName>
    </submittedName>
</protein>
<proteinExistence type="predicted"/>
<gene>
    <name evidence="2" type="ORF">POCULU_LOCUS10043</name>
</gene>
<comment type="caution">
    <text evidence="2">The sequence shown here is derived from an EMBL/GenBank/DDBJ whole genome shotgun (WGS) entry which is preliminary data.</text>
</comment>
<evidence type="ECO:0000313" key="3">
    <source>
        <dbReference type="Proteomes" id="UP000789572"/>
    </source>
</evidence>
<evidence type="ECO:0000256" key="1">
    <source>
        <dbReference type="SAM" id="Coils"/>
    </source>
</evidence>
<dbReference type="AlphaFoldDB" id="A0A9N9H4M0"/>
<evidence type="ECO:0000313" key="2">
    <source>
        <dbReference type="EMBL" id="CAG8652852.1"/>
    </source>
</evidence>
<reference evidence="2" key="1">
    <citation type="submission" date="2021-06" db="EMBL/GenBank/DDBJ databases">
        <authorList>
            <person name="Kallberg Y."/>
            <person name="Tangrot J."/>
            <person name="Rosling A."/>
        </authorList>
    </citation>
    <scope>NUCLEOTIDE SEQUENCE</scope>
    <source>
        <strain evidence="2">IA702</strain>
    </source>
</reference>
<dbReference type="EMBL" id="CAJVPJ010004528">
    <property type="protein sequence ID" value="CAG8652852.1"/>
    <property type="molecule type" value="Genomic_DNA"/>
</dbReference>
<feature type="coiled-coil region" evidence="1">
    <location>
        <begin position="169"/>
        <end position="196"/>
    </location>
</feature>
<sequence>MTQNSEKIIRYLRSDATPLSDNNIQDIINARNSMKRASEAMAIKYKISTRRVYQIWRETHPPIDPREVMSQSNIGGDNTVNKTDMSMRTRSINHITHSVEQSSCQNGVHSSRIGIETPIVTSDIQIKRKKLRSKTNRISDPSNIIAGGSHTVDSKVNTAEIITKKVGEKDDLYTLIERNRKETEEAERESERILATK</sequence>
<keyword evidence="1" id="KW-0175">Coiled coil</keyword>
<accession>A0A9N9H4M0</accession>